<proteinExistence type="predicted"/>
<dbReference type="InterPro" id="IPR036955">
    <property type="entry name" value="AP2/ERF_dom_sf"/>
</dbReference>
<reference evidence="7" key="1">
    <citation type="submission" date="2021-01" db="EMBL/GenBank/DDBJ databases">
        <title>Adiantum capillus-veneris genome.</title>
        <authorList>
            <person name="Fang Y."/>
            <person name="Liao Q."/>
        </authorList>
    </citation>
    <scope>NUCLEOTIDE SEQUENCE</scope>
    <source>
        <strain evidence="7">H3</strain>
        <tissue evidence="7">Leaf</tissue>
    </source>
</reference>
<evidence type="ECO:0000256" key="4">
    <source>
        <dbReference type="ARBA" id="ARBA00023163"/>
    </source>
</evidence>
<feature type="domain" description="AP2/ERF" evidence="6">
    <location>
        <begin position="89"/>
        <end position="151"/>
    </location>
</feature>
<dbReference type="InterPro" id="IPR001471">
    <property type="entry name" value="AP2/ERF_dom"/>
</dbReference>
<evidence type="ECO:0000313" key="7">
    <source>
        <dbReference type="EMBL" id="KAI5060570.1"/>
    </source>
</evidence>
<dbReference type="AlphaFoldDB" id="A0A9D4U3V2"/>
<dbReference type="InterPro" id="IPR016177">
    <property type="entry name" value="DNA-bd_dom_sf"/>
</dbReference>
<keyword evidence="5" id="KW-0539">Nucleus</keyword>
<dbReference type="PANTHER" id="PTHR32467">
    <property type="entry name" value="AP2-LIKE ETHYLENE-RESPONSIVE TRANSCRIPTION FACTOR"/>
    <property type="match status" value="1"/>
</dbReference>
<evidence type="ECO:0000313" key="8">
    <source>
        <dbReference type="Proteomes" id="UP000886520"/>
    </source>
</evidence>
<dbReference type="PRINTS" id="PR00367">
    <property type="entry name" value="ETHRSPELEMNT"/>
</dbReference>
<dbReference type="OrthoDB" id="207175at2759"/>
<dbReference type="GO" id="GO:0003677">
    <property type="term" value="F:DNA binding"/>
    <property type="evidence" value="ECO:0007669"/>
    <property type="project" value="UniProtKB-KW"/>
</dbReference>
<keyword evidence="2" id="KW-0805">Transcription regulation</keyword>
<accession>A0A9D4U3V2</accession>
<evidence type="ECO:0000256" key="3">
    <source>
        <dbReference type="ARBA" id="ARBA00023125"/>
    </source>
</evidence>
<evidence type="ECO:0000256" key="2">
    <source>
        <dbReference type="ARBA" id="ARBA00023015"/>
    </source>
</evidence>
<name>A0A9D4U3V2_ADICA</name>
<sequence length="284" mass="32144">MLPGLAASKVLFAAATHCEPALSYKSEAYKLFNLLLLSSNSGEEGGWGERLDATLSYPQQAQAMQSTTCTRNRKGKEPMKAPKTAHLHPYCGVSRHCWYKHYRAYLCERPEKASKTRQVYLGVYENAEEAARAHDRAALKYWGPHAVLNFQVNDYLKDIEEMQAMTKEEYVVSLIRNSGGFAKGASKYRGVSRRHNKHGGWQARIKKCAGYKDIYLPTFATEEEAATAYDIIALKFRGTKAVTNFSIQNYDILEILESDCFAFDKLIPEACMHDRCNNNDKDPM</sequence>
<dbReference type="GO" id="GO:0003700">
    <property type="term" value="F:DNA-binding transcription factor activity"/>
    <property type="evidence" value="ECO:0007669"/>
    <property type="project" value="InterPro"/>
</dbReference>
<comment type="caution">
    <text evidence="7">The sequence shown here is derived from an EMBL/GenBank/DDBJ whole genome shotgun (WGS) entry which is preliminary data.</text>
</comment>
<dbReference type="SMART" id="SM00380">
    <property type="entry name" value="AP2"/>
    <property type="match status" value="2"/>
</dbReference>
<feature type="domain" description="AP2/ERF" evidence="6">
    <location>
        <begin position="187"/>
        <end position="246"/>
    </location>
</feature>
<keyword evidence="4" id="KW-0804">Transcription</keyword>
<dbReference type="Proteomes" id="UP000886520">
    <property type="component" value="Chromosome 24"/>
</dbReference>
<comment type="subcellular location">
    <subcellularLocation>
        <location evidence="1">Nucleus</location>
    </subcellularLocation>
</comment>
<dbReference type="PANTHER" id="PTHR32467:SF90">
    <property type="entry name" value="AP2-LIKE ETHYLENE-RESPONSIVE TRANSCRIPTION FACTOR AIL1"/>
    <property type="match status" value="1"/>
</dbReference>
<dbReference type="SUPFAM" id="SSF54171">
    <property type="entry name" value="DNA-binding domain"/>
    <property type="match status" value="2"/>
</dbReference>
<protein>
    <recommendedName>
        <fullName evidence="6">AP2/ERF domain-containing protein</fullName>
    </recommendedName>
</protein>
<organism evidence="7 8">
    <name type="scientific">Adiantum capillus-veneris</name>
    <name type="common">Maidenhair fern</name>
    <dbReference type="NCBI Taxonomy" id="13818"/>
    <lineage>
        <taxon>Eukaryota</taxon>
        <taxon>Viridiplantae</taxon>
        <taxon>Streptophyta</taxon>
        <taxon>Embryophyta</taxon>
        <taxon>Tracheophyta</taxon>
        <taxon>Polypodiopsida</taxon>
        <taxon>Polypodiidae</taxon>
        <taxon>Polypodiales</taxon>
        <taxon>Pteridineae</taxon>
        <taxon>Pteridaceae</taxon>
        <taxon>Vittarioideae</taxon>
        <taxon>Adiantum</taxon>
    </lineage>
</organism>
<evidence type="ECO:0000256" key="1">
    <source>
        <dbReference type="ARBA" id="ARBA00004123"/>
    </source>
</evidence>
<keyword evidence="8" id="KW-1185">Reference proteome</keyword>
<gene>
    <name evidence="7" type="ORF">GOP47_0024990</name>
</gene>
<evidence type="ECO:0000256" key="5">
    <source>
        <dbReference type="ARBA" id="ARBA00023242"/>
    </source>
</evidence>
<dbReference type="PROSITE" id="PS51032">
    <property type="entry name" value="AP2_ERF"/>
    <property type="match status" value="2"/>
</dbReference>
<dbReference type="CDD" id="cd00018">
    <property type="entry name" value="AP2"/>
    <property type="match status" value="2"/>
</dbReference>
<dbReference type="EMBL" id="JABFUD020000024">
    <property type="protein sequence ID" value="KAI5060570.1"/>
    <property type="molecule type" value="Genomic_DNA"/>
</dbReference>
<dbReference type="Gene3D" id="3.30.730.10">
    <property type="entry name" value="AP2/ERF domain"/>
    <property type="match status" value="2"/>
</dbReference>
<keyword evidence="3" id="KW-0238">DNA-binding</keyword>
<dbReference type="GO" id="GO:0005634">
    <property type="term" value="C:nucleus"/>
    <property type="evidence" value="ECO:0007669"/>
    <property type="project" value="UniProtKB-SubCell"/>
</dbReference>
<evidence type="ECO:0000259" key="6">
    <source>
        <dbReference type="PROSITE" id="PS51032"/>
    </source>
</evidence>